<gene>
    <name evidence="2" type="ORF">HAND00432_LOCUS32468</name>
</gene>
<reference evidence="2" key="1">
    <citation type="submission" date="2021-01" db="EMBL/GenBank/DDBJ databases">
        <authorList>
            <person name="Corre E."/>
            <person name="Pelletier E."/>
            <person name="Niang G."/>
            <person name="Scheremetjew M."/>
            <person name="Finn R."/>
            <person name="Kale V."/>
            <person name="Holt S."/>
            <person name="Cochrane G."/>
            <person name="Meng A."/>
            <person name="Brown T."/>
            <person name="Cohen L."/>
        </authorList>
    </citation>
    <scope>NUCLEOTIDE SEQUENCE</scope>
    <source>
        <strain evidence="2">CCMP644</strain>
    </source>
</reference>
<dbReference type="InterPro" id="IPR036673">
    <property type="entry name" value="Cyanovirin-N_sf"/>
</dbReference>
<feature type="chain" id="PRO_5031404954" evidence="1">
    <location>
        <begin position="22"/>
        <end position="180"/>
    </location>
</feature>
<accession>A0A7S1HGK7</accession>
<dbReference type="AlphaFoldDB" id="A0A7S1HGK7"/>
<dbReference type="Gene3D" id="2.30.60.10">
    <property type="entry name" value="Cyanovirin-N"/>
    <property type="match status" value="1"/>
</dbReference>
<proteinExistence type="predicted"/>
<feature type="signal peptide" evidence="1">
    <location>
        <begin position="1"/>
        <end position="21"/>
    </location>
</feature>
<evidence type="ECO:0000313" key="2">
    <source>
        <dbReference type="EMBL" id="CAD8981458.1"/>
    </source>
</evidence>
<evidence type="ECO:0000256" key="1">
    <source>
        <dbReference type="SAM" id="SignalP"/>
    </source>
</evidence>
<name>A0A7S1HGK7_HEMAN</name>
<dbReference type="EMBL" id="HBFX01053917">
    <property type="protein sequence ID" value="CAD8981458.1"/>
    <property type="molecule type" value="Transcribed_RNA"/>
</dbReference>
<keyword evidence="1" id="KW-0732">Signal</keyword>
<sequence>MVLRQALVLLVLLSLSLPAIQLTVRPTVVKGRTCGNSPPGFTHEEPHQEGLHDRVYGTFYHSCYKCWTEFDDDRPNQRLSCEKCTQDDGSFKKSIVYMGNPECTKDVYRTVNGSLECDYLMPPGRFHETCFDCNITADVLKCYCQGYPPKIATTIGMGECNKFINNHGQLRCEPGQEITD</sequence>
<organism evidence="2">
    <name type="scientific">Hemiselmis andersenii</name>
    <name type="common">Cryptophyte alga</name>
    <dbReference type="NCBI Taxonomy" id="464988"/>
    <lineage>
        <taxon>Eukaryota</taxon>
        <taxon>Cryptophyceae</taxon>
        <taxon>Cryptomonadales</taxon>
        <taxon>Hemiselmidaceae</taxon>
        <taxon>Hemiselmis</taxon>
    </lineage>
</organism>
<protein>
    <submittedName>
        <fullName evidence="2">Uncharacterized protein</fullName>
    </submittedName>
</protein>